<evidence type="ECO:0000313" key="1">
    <source>
        <dbReference type="EMBL" id="KZV20338.1"/>
    </source>
</evidence>
<reference evidence="1 2" key="1">
    <citation type="journal article" date="2015" name="Proc. Natl. Acad. Sci. U.S.A.">
        <title>The resurrection genome of Boea hygrometrica: A blueprint for survival of dehydration.</title>
        <authorList>
            <person name="Xiao L."/>
            <person name="Yang G."/>
            <person name="Zhang L."/>
            <person name="Yang X."/>
            <person name="Zhao S."/>
            <person name="Ji Z."/>
            <person name="Zhou Q."/>
            <person name="Hu M."/>
            <person name="Wang Y."/>
            <person name="Chen M."/>
            <person name="Xu Y."/>
            <person name="Jin H."/>
            <person name="Xiao X."/>
            <person name="Hu G."/>
            <person name="Bao F."/>
            <person name="Hu Y."/>
            <person name="Wan P."/>
            <person name="Li L."/>
            <person name="Deng X."/>
            <person name="Kuang T."/>
            <person name="Xiang C."/>
            <person name="Zhu J.K."/>
            <person name="Oliver M.J."/>
            <person name="He Y."/>
        </authorList>
    </citation>
    <scope>NUCLEOTIDE SEQUENCE [LARGE SCALE GENOMIC DNA]</scope>
    <source>
        <strain evidence="2">cv. XS01</strain>
    </source>
</reference>
<evidence type="ECO:0000313" key="2">
    <source>
        <dbReference type="Proteomes" id="UP000250235"/>
    </source>
</evidence>
<organism evidence="1 2">
    <name type="scientific">Dorcoceras hygrometricum</name>
    <dbReference type="NCBI Taxonomy" id="472368"/>
    <lineage>
        <taxon>Eukaryota</taxon>
        <taxon>Viridiplantae</taxon>
        <taxon>Streptophyta</taxon>
        <taxon>Embryophyta</taxon>
        <taxon>Tracheophyta</taxon>
        <taxon>Spermatophyta</taxon>
        <taxon>Magnoliopsida</taxon>
        <taxon>eudicotyledons</taxon>
        <taxon>Gunneridae</taxon>
        <taxon>Pentapetalae</taxon>
        <taxon>asterids</taxon>
        <taxon>lamiids</taxon>
        <taxon>Lamiales</taxon>
        <taxon>Gesneriaceae</taxon>
        <taxon>Didymocarpoideae</taxon>
        <taxon>Trichosporeae</taxon>
        <taxon>Loxocarpinae</taxon>
        <taxon>Dorcoceras</taxon>
    </lineage>
</organism>
<sequence>MQYFIRAMNEGYQESSVGKAQRFSCAKSNPVIFRYDRSAAHHSVLVFKHDNSAGLNINTSIGPFRHDGSASRSKRTKEFSSQENQAQYITAIQHERNIPKLISKLLNLAQFVPQISVRRLPKKISQEYTEPAAYSNLLLYQLTRNSTEDDYKLKFKAAREQKNDWSTIAKISNSAITSRSINTSSQVSKLRATTKRRRIGVPLKTIRSRVHIDPLANIQIWLSSNDVAPGSSSHQI</sequence>
<dbReference type="Proteomes" id="UP000250235">
    <property type="component" value="Unassembled WGS sequence"/>
</dbReference>
<proteinExistence type="predicted"/>
<gene>
    <name evidence="1" type="ORF">F511_41643</name>
</gene>
<keyword evidence="2" id="KW-1185">Reference proteome</keyword>
<dbReference type="EMBL" id="KV015759">
    <property type="protein sequence ID" value="KZV20338.1"/>
    <property type="molecule type" value="Genomic_DNA"/>
</dbReference>
<protein>
    <submittedName>
        <fullName evidence="1">Uncharacterized protein</fullName>
    </submittedName>
</protein>
<accession>A0A2Z7AFE5</accession>
<dbReference type="AlphaFoldDB" id="A0A2Z7AFE5"/>
<name>A0A2Z7AFE5_9LAMI</name>